<name>A0A2M7TVX8_9BACT</name>
<dbReference type="Gene3D" id="3.30.210.10">
    <property type="entry name" value="DNA polymerase, thumb domain"/>
    <property type="match status" value="1"/>
</dbReference>
<evidence type="ECO:0000256" key="5">
    <source>
        <dbReference type="ARBA" id="ARBA00022695"/>
    </source>
</evidence>
<dbReference type="Pfam" id="PF14520">
    <property type="entry name" value="HHH_5"/>
    <property type="match status" value="1"/>
</dbReference>
<evidence type="ECO:0000259" key="9">
    <source>
        <dbReference type="SMART" id="SM00278"/>
    </source>
</evidence>
<dbReference type="Gene3D" id="1.10.150.20">
    <property type="entry name" value="5' to 3' exonuclease, C-terminal subdomain"/>
    <property type="match status" value="1"/>
</dbReference>
<dbReference type="InterPro" id="IPR016195">
    <property type="entry name" value="Pol/histidinol_Pase-like"/>
</dbReference>
<dbReference type="InterPro" id="IPR002054">
    <property type="entry name" value="DNA-dir_DNA_pol_X"/>
</dbReference>
<evidence type="ECO:0000313" key="11">
    <source>
        <dbReference type="EMBL" id="PIZ61978.1"/>
    </source>
</evidence>
<sequence>MNGDQFSNKSVSELLRNVAVAYQLQEGSDSGKNNRFKIIAYQKAADTVEHLSRELKDIWQEGKLQKVPGIGPGIGSGISQLFENGTSSHFNEVLKGIPVTVFLLIKVPGIGPKKAFRLVAHFGLTNTETVIEDLRNLARSGEIAGLEGFGQKSQIDIIEGLDVYERHDRRDERMPLSYAQKIASEVISYMNKLGPVIKRIDTLGSLRRRVATIGDIDLAIKVHDTSYSKRDYPSFRDNPYKQIVDHFLAYPGKRTVEAAGKRKASILAAGNIRIDLRVQDAESYGSMLQYFTGSKVHNIKLREYALKKGYSLSEYGMKVVKRETQNVKRTVIPAQAGIQSGSPIEGKEDIVKFKDEESLYAFLGLSYISPELREGTIEIEKAAINAVPQLISLSDIKGDFHMHSSYDLKSSHDLGLNTFEEMTSRAKELHYQYIGFSEHNPKQKGLTEAEVVEIMRMRKVYIDKTMKKQHLPYFIGLEVDILPNGGLALPEKAFEYVDYLIVSLHSSFKMNMIEMTKRALKALSHPKVKIFGHPTARLLGKREGVEMDWDQIFDHVVGHDQALEINAGPPRLDLPDSLVKEGVEKGVKFFVNTDAHAVSHMDWMINGVNVARRGWLEKKDVVNTWELKDVRKWMEKSY</sequence>
<comment type="caution">
    <text evidence="11">The sequence shown here is derived from an EMBL/GenBank/DDBJ whole genome shotgun (WGS) entry which is preliminary data.</text>
</comment>
<dbReference type="InterPro" id="IPR010994">
    <property type="entry name" value="RuvA_2-like"/>
</dbReference>
<dbReference type="EC" id="2.7.7.7" evidence="2"/>
<dbReference type="GO" id="GO:0003677">
    <property type="term" value="F:DNA binding"/>
    <property type="evidence" value="ECO:0007669"/>
    <property type="project" value="InterPro"/>
</dbReference>
<dbReference type="Pfam" id="PF14716">
    <property type="entry name" value="HHH_8"/>
    <property type="match status" value="1"/>
</dbReference>
<evidence type="ECO:0000256" key="7">
    <source>
        <dbReference type="ARBA" id="ARBA00022932"/>
    </source>
</evidence>
<dbReference type="EMBL" id="PFOB01000069">
    <property type="protein sequence ID" value="PIZ61978.1"/>
    <property type="molecule type" value="Genomic_DNA"/>
</dbReference>
<evidence type="ECO:0000256" key="3">
    <source>
        <dbReference type="ARBA" id="ARBA00022634"/>
    </source>
</evidence>
<dbReference type="GO" id="GO:0008270">
    <property type="term" value="F:zinc ion binding"/>
    <property type="evidence" value="ECO:0007669"/>
    <property type="project" value="TreeGrafter"/>
</dbReference>
<protein>
    <recommendedName>
        <fullName evidence="2">DNA-directed DNA polymerase</fullName>
        <ecNumber evidence="2">2.7.7.7</ecNumber>
    </recommendedName>
</protein>
<keyword evidence="6" id="KW-0235">DNA replication</keyword>
<evidence type="ECO:0000256" key="2">
    <source>
        <dbReference type="ARBA" id="ARBA00012417"/>
    </source>
</evidence>
<keyword evidence="5" id="KW-0548">Nucleotidyltransferase</keyword>
<dbReference type="SUPFAM" id="SSF47781">
    <property type="entry name" value="RuvA domain 2-like"/>
    <property type="match status" value="1"/>
</dbReference>
<feature type="domain" description="DNA-directed DNA polymerase X" evidence="10">
    <location>
        <begin position="6"/>
        <end position="374"/>
    </location>
</feature>
<dbReference type="CDD" id="cd00141">
    <property type="entry name" value="NT_POLXc"/>
    <property type="match status" value="1"/>
</dbReference>
<gene>
    <name evidence="11" type="ORF">COY16_05590</name>
</gene>
<dbReference type="Proteomes" id="UP000228503">
    <property type="component" value="Unassembled WGS sequence"/>
</dbReference>
<dbReference type="GO" id="GO:0042578">
    <property type="term" value="F:phosphoric ester hydrolase activity"/>
    <property type="evidence" value="ECO:0007669"/>
    <property type="project" value="TreeGrafter"/>
</dbReference>
<dbReference type="PANTHER" id="PTHR36928:SF1">
    <property type="entry name" value="PHOSPHATASE YCDX-RELATED"/>
    <property type="match status" value="1"/>
</dbReference>
<reference evidence="12" key="1">
    <citation type="submission" date="2017-09" db="EMBL/GenBank/DDBJ databases">
        <title>Depth-based differentiation of microbial function through sediment-hosted aquifers and enrichment of novel symbionts in the deep terrestrial subsurface.</title>
        <authorList>
            <person name="Probst A.J."/>
            <person name="Ladd B."/>
            <person name="Jarett J.K."/>
            <person name="Geller-Mcgrath D.E."/>
            <person name="Sieber C.M.K."/>
            <person name="Emerson J.B."/>
            <person name="Anantharaman K."/>
            <person name="Thomas B.C."/>
            <person name="Malmstrom R."/>
            <person name="Stieglmeier M."/>
            <person name="Klingl A."/>
            <person name="Woyke T."/>
            <person name="Ryan C.M."/>
            <person name="Banfield J.F."/>
        </authorList>
    </citation>
    <scope>NUCLEOTIDE SEQUENCE [LARGE SCALE GENOMIC DNA]</scope>
</reference>
<dbReference type="AlphaFoldDB" id="A0A2M7TVX8"/>
<evidence type="ECO:0000313" key="12">
    <source>
        <dbReference type="Proteomes" id="UP000228503"/>
    </source>
</evidence>
<dbReference type="SMART" id="SM00483">
    <property type="entry name" value="POLXc"/>
    <property type="match status" value="1"/>
</dbReference>
<dbReference type="InterPro" id="IPR037160">
    <property type="entry name" value="DNA_Pol_thumb_sf"/>
</dbReference>
<dbReference type="Pfam" id="PF02811">
    <property type="entry name" value="PHP"/>
    <property type="match status" value="1"/>
</dbReference>
<comment type="cofactor">
    <cofactor evidence="1">
        <name>Mg(2+)</name>
        <dbReference type="ChEBI" id="CHEBI:18420"/>
    </cofactor>
</comment>
<keyword evidence="7" id="KW-0239">DNA-directed DNA polymerase</keyword>
<feature type="domain" description="Helix-hairpin-helix DNA-binding motif class 1" evidence="9">
    <location>
        <begin position="141"/>
        <end position="160"/>
    </location>
</feature>
<comment type="catalytic activity">
    <reaction evidence="8">
        <text>DNA(n) + a 2'-deoxyribonucleoside 5'-triphosphate = DNA(n+1) + diphosphate</text>
        <dbReference type="Rhea" id="RHEA:22508"/>
        <dbReference type="Rhea" id="RHEA-COMP:17339"/>
        <dbReference type="Rhea" id="RHEA-COMP:17340"/>
        <dbReference type="ChEBI" id="CHEBI:33019"/>
        <dbReference type="ChEBI" id="CHEBI:61560"/>
        <dbReference type="ChEBI" id="CHEBI:173112"/>
        <dbReference type="EC" id="2.7.7.7"/>
    </reaction>
</comment>
<evidence type="ECO:0000259" key="10">
    <source>
        <dbReference type="SMART" id="SM00483"/>
    </source>
</evidence>
<dbReference type="SUPFAM" id="SSF81301">
    <property type="entry name" value="Nucleotidyltransferase"/>
    <property type="match status" value="1"/>
</dbReference>
<proteinExistence type="predicted"/>
<organism evidence="11 12">
    <name type="scientific">Candidatus Roizmanbacteria bacterium CG_4_10_14_0_2_um_filter_39_13</name>
    <dbReference type="NCBI Taxonomy" id="1974825"/>
    <lineage>
        <taxon>Bacteria</taxon>
        <taxon>Candidatus Roizmaniibacteriota</taxon>
    </lineage>
</organism>
<dbReference type="GO" id="GO:0003887">
    <property type="term" value="F:DNA-directed DNA polymerase activity"/>
    <property type="evidence" value="ECO:0007669"/>
    <property type="project" value="UniProtKB-KW"/>
</dbReference>
<dbReference type="PANTHER" id="PTHR36928">
    <property type="entry name" value="PHOSPHATASE YCDX-RELATED"/>
    <property type="match status" value="1"/>
</dbReference>
<dbReference type="InterPro" id="IPR029398">
    <property type="entry name" value="PolB_thumb"/>
</dbReference>
<feature type="domain" description="Helix-hairpin-helix DNA-binding motif class 1" evidence="9">
    <location>
        <begin position="102"/>
        <end position="121"/>
    </location>
</feature>
<keyword evidence="4" id="KW-0808">Transferase</keyword>
<dbReference type="Gene3D" id="3.30.460.10">
    <property type="entry name" value="Beta Polymerase, domain 2"/>
    <property type="match status" value="1"/>
</dbReference>
<dbReference type="Pfam" id="PF14791">
    <property type="entry name" value="DNA_pol_B_thumb"/>
    <property type="match status" value="1"/>
</dbReference>
<dbReference type="InterPro" id="IPR047967">
    <property type="entry name" value="PolX_PHP"/>
</dbReference>
<dbReference type="CDD" id="cd07436">
    <property type="entry name" value="PHP_PolX"/>
    <property type="match status" value="1"/>
</dbReference>
<dbReference type="InterPro" id="IPR003583">
    <property type="entry name" value="Hlx-hairpin-Hlx_DNA-bd_motif"/>
</dbReference>
<dbReference type="GO" id="GO:0006281">
    <property type="term" value="P:DNA repair"/>
    <property type="evidence" value="ECO:0007669"/>
    <property type="project" value="InterPro"/>
</dbReference>
<evidence type="ECO:0000256" key="6">
    <source>
        <dbReference type="ARBA" id="ARBA00022705"/>
    </source>
</evidence>
<evidence type="ECO:0000256" key="4">
    <source>
        <dbReference type="ARBA" id="ARBA00022679"/>
    </source>
</evidence>
<dbReference type="InterPro" id="IPR043519">
    <property type="entry name" value="NT_sf"/>
</dbReference>
<dbReference type="InterPro" id="IPR050243">
    <property type="entry name" value="PHP_phosphatase"/>
</dbReference>
<dbReference type="GO" id="GO:0005829">
    <property type="term" value="C:cytosol"/>
    <property type="evidence" value="ECO:0007669"/>
    <property type="project" value="TreeGrafter"/>
</dbReference>
<dbReference type="InterPro" id="IPR010996">
    <property type="entry name" value="HHH_MUS81"/>
</dbReference>
<accession>A0A2M7TVX8</accession>
<dbReference type="SMART" id="SM00278">
    <property type="entry name" value="HhH1"/>
    <property type="match status" value="3"/>
</dbReference>
<dbReference type="Gene3D" id="3.20.20.140">
    <property type="entry name" value="Metal-dependent hydrolases"/>
    <property type="match status" value="1"/>
</dbReference>
<dbReference type="InterPro" id="IPR027421">
    <property type="entry name" value="DNA_pol_lamdba_lyase_dom_sf"/>
</dbReference>
<evidence type="ECO:0000256" key="1">
    <source>
        <dbReference type="ARBA" id="ARBA00001946"/>
    </source>
</evidence>
<dbReference type="InterPro" id="IPR004013">
    <property type="entry name" value="PHP_dom"/>
</dbReference>
<evidence type="ECO:0000256" key="8">
    <source>
        <dbReference type="ARBA" id="ARBA00049244"/>
    </source>
</evidence>
<feature type="domain" description="Helix-hairpin-helix DNA-binding motif class 1" evidence="9">
    <location>
        <begin position="62"/>
        <end position="84"/>
    </location>
</feature>
<dbReference type="Gene3D" id="1.10.150.110">
    <property type="entry name" value="DNA polymerase beta, N-terminal domain-like"/>
    <property type="match status" value="1"/>
</dbReference>
<keyword evidence="3" id="KW-0237">DNA synthesis</keyword>
<dbReference type="SUPFAM" id="SSF89550">
    <property type="entry name" value="PHP domain-like"/>
    <property type="match status" value="1"/>
</dbReference>
<dbReference type="SUPFAM" id="SSF47802">
    <property type="entry name" value="DNA polymerase beta, N-terminal domain-like"/>
    <property type="match status" value="1"/>
</dbReference>